<dbReference type="InterPro" id="IPR050272">
    <property type="entry name" value="Isochorismatase-like_hydrls"/>
</dbReference>
<evidence type="ECO:0000313" key="5">
    <source>
        <dbReference type="Proteomes" id="UP000287601"/>
    </source>
</evidence>
<dbReference type="CDD" id="cd00431">
    <property type="entry name" value="cysteine_hydrolases"/>
    <property type="match status" value="1"/>
</dbReference>
<keyword evidence="2 4" id="KW-0378">Hydrolase</keyword>
<dbReference type="AlphaFoldDB" id="A0A410PWU2"/>
<evidence type="ECO:0000256" key="2">
    <source>
        <dbReference type="ARBA" id="ARBA00022801"/>
    </source>
</evidence>
<feature type="domain" description="Isochorismatase-like" evidence="3">
    <location>
        <begin position="28"/>
        <end position="223"/>
    </location>
</feature>
<dbReference type="InterPro" id="IPR000868">
    <property type="entry name" value="Isochorismatase-like_dom"/>
</dbReference>
<dbReference type="Pfam" id="PF00857">
    <property type="entry name" value="Isochorismatase"/>
    <property type="match status" value="1"/>
</dbReference>
<protein>
    <submittedName>
        <fullName evidence="4">Cysteine hydrolase</fullName>
    </submittedName>
</protein>
<dbReference type="PANTHER" id="PTHR43540:SF1">
    <property type="entry name" value="ISOCHORISMATASE HYDROLASE"/>
    <property type="match status" value="1"/>
</dbReference>
<evidence type="ECO:0000313" key="4">
    <source>
        <dbReference type="EMBL" id="QAT43374.1"/>
    </source>
</evidence>
<organism evidence="4 5">
    <name type="scientific">Aminipila luticellarii</name>
    <dbReference type="NCBI Taxonomy" id="2507160"/>
    <lineage>
        <taxon>Bacteria</taxon>
        <taxon>Bacillati</taxon>
        <taxon>Bacillota</taxon>
        <taxon>Clostridia</taxon>
        <taxon>Peptostreptococcales</taxon>
        <taxon>Anaerovoracaceae</taxon>
        <taxon>Aminipila</taxon>
    </lineage>
</organism>
<dbReference type="RefSeq" id="WP_128746122.1">
    <property type="nucleotide sequence ID" value="NZ_CP035281.1"/>
</dbReference>
<dbReference type="InterPro" id="IPR036380">
    <property type="entry name" value="Isochorismatase-like_sf"/>
</dbReference>
<gene>
    <name evidence="4" type="ORF">EQM06_09180</name>
</gene>
<evidence type="ECO:0000256" key="1">
    <source>
        <dbReference type="ARBA" id="ARBA00006336"/>
    </source>
</evidence>
<dbReference type="KEGG" id="amij:EQM06_09180"/>
<keyword evidence="5" id="KW-1185">Reference proteome</keyword>
<accession>A0A410PWU2</accession>
<dbReference type="OrthoDB" id="257098at2"/>
<reference evidence="4 5" key="1">
    <citation type="submission" date="2019-01" db="EMBL/GenBank/DDBJ databases">
        <title>Draft genomes of a novel of Aminipila strains.</title>
        <authorList>
            <person name="Ma S."/>
        </authorList>
    </citation>
    <scope>NUCLEOTIDE SEQUENCE [LARGE SCALE GENOMIC DNA]</scope>
    <source>
        <strain evidence="5">JN-39</strain>
    </source>
</reference>
<dbReference type="Gene3D" id="3.40.50.850">
    <property type="entry name" value="Isochorismatase-like"/>
    <property type="match status" value="1"/>
</dbReference>
<dbReference type="Proteomes" id="UP000287601">
    <property type="component" value="Chromosome"/>
</dbReference>
<dbReference type="GO" id="GO:0016787">
    <property type="term" value="F:hydrolase activity"/>
    <property type="evidence" value="ECO:0007669"/>
    <property type="project" value="UniProtKB-KW"/>
</dbReference>
<sequence>MKPNPKYVSYYYETMTEWPDLVVDPKKTALLIVDMQKEFVSREIGESITFKEMGEWERWLPFHDRLDDIVIPNNVKLLEYFRSKELAVTFGRIACLRPDGEDRTPVQKTDGWNGIFLYVNTEEADMINELKPLPSEIVVNKTTDSVVAGTNYSRLIRNMGIDTVVVTGIVTDQCVAGTVRGLADDGFKVICVEDACAASCMELHDAELKIMNNLYCNVLSTEETIAVLEGKLK</sequence>
<comment type="similarity">
    <text evidence="1">Belongs to the isochorismatase family.</text>
</comment>
<dbReference type="PANTHER" id="PTHR43540">
    <property type="entry name" value="PEROXYUREIDOACRYLATE/UREIDOACRYLATE AMIDOHYDROLASE-RELATED"/>
    <property type="match status" value="1"/>
</dbReference>
<dbReference type="SUPFAM" id="SSF52499">
    <property type="entry name" value="Isochorismatase-like hydrolases"/>
    <property type="match status" value="1"/>
</dbReference>
<proteinExistence type="inferred from homology"/>
<dbReference type="EMBL" id="CP035281">
    <property type="protein sequence ID" value="QAT43374.1"/>
    <property type="molecule type" value="Genomic_DNA"/>
</dbReference>
<name>A0A410PWU2_9FIRM</name>
<evidence type="ECO:0000259" key="3">
    <source>
        <dbReference type="Pfam" id="PF00857"/>
    </source>
</evidence>